<geneLocation type="plasmid" evidence="2 3">
    <name>unnamed4</name>
</geneLocation>
<dbReference type="RefSeq" id="WP_146366745.1">
    <property type="nucleotide sequence ID" value="NZ_CP042265.1"/>
</dbReference>
<accession>A0A5B8IB29</accession>
<feature type="transmembrane region" description="Helical" evidence="1">
    <location>
        <begin position="94"/>
        <end position="114"/>
    </location>
</feature>
<evidence type="ECO:0000313" key="3">
    <source>
        <dbReference type="Proteomes" id="UP000318483"/>
    </source>
</evidence>
<feature type="transmembrane region" description="Helical" evidence="1">
    <location>
        <begin position="191"/>
        <end position="220"/>
    </location>
</feature>
<reference evidence="2 3" key="1">
    <citation type="submission" date="2019-07" db="EMBL/GenBank/DDBJ databases">
        <title>Litoreibacter alkalisoli sp. nov., isolated from saline-alkaline soil.</title>
        <authorList>
            <person name="Wang S."/>
            <person name="Xu L."/>
            <person name="Xing Y.-T."/>
            <person name="Sun J.-Q."/>
        </authorList>
    </citation>
    <scope>NUCLEOTIDE SEQUENCE [LARGE SCALE GENOMIC DNA]</scope>
    <source>
        <strain evidence="2 3">LN3S51</strain>
        <plasmid evidence="2 3">unnamed4</plasmid>
    </source>
</reference>
<dbReference type="Proteomes" id="UP000318483">
    <property type="component" value="Plasmid unnamed4"/>
</dbReference>
<keyword evidence="2" id="KW-0614">Plasmid</keyword>
<feature type="transmembrane region" description="Helical" evidence="1">
    <location>
        <begin position="142"/>
        <end position="165"/>
    </location>
</feature>
<feature type="transmembrane region" description="Helical" evidence="1">
    <location>
        <begin position="68"/>
        <end position="88"/>
    </location>
</feature>
<keyword evidence="1" id="KW-1133">Transmembrane helix</keyword>
<proteinExistence type="predicted"/>
<evidence type="ECO:0000256" key="1">
    <source>
        <dbReference type="SAM" id="Phobius"/>
    </source>
</evidence>
<keyword evidence="3" id="KW-1185">Reference proteome</keyword>
<dbReference type="KEGG" id="lit:FPZ52_16625"/>
<gene>
    <name evidence="2" type="ORF">FPZ52_16625</name>
</gene>
<feature type="transmembrane region" description="Helical" evidence="1">
    <location>
        <begin position="244"/>
        <end position="273"/>
    </location>
</feature>
<keyword evidence="1" id="KW-0472">Membrane</keyword>
<dbReference type="Pfam" id="PF09955">
    <property type="entry name" value="DUF2189"/>
    <property type="match status" value="1"/>
</dbReference>
<dbReference type="InterPro" id="IPR018692">
    <property type="entry name" value="DUF2189"/>
</dbReference>
<protein>
    <submittedName>
        <fullName evidence="2">DUF2189 domain-containing protein</fullName>
    </submittedName>
</protein>
<name>A0A5B8IB29_9RHOB</name>
<dbReference type="AlphaFoldDB" id="A0A5B8IB29"/>
<keyword evidence="1" id="KW-0812">Transmembrane</keyword>
<dbReference type="EMBL" id="CP042265">
    <property type="protein sequence ID" value="QDY71329.1"/>
    <property type="molecule type" value="Genomic_DNA"/>
</dbReference>
<sequence length="286" mass="30630">MANKTIGNPLSWTASHVSATGSHLGEMAQSVGSDIERAPPEVKTLCMDDLRDALRLGYEDFKSFRSDVITICVLYPIIGICLAFLAFQGNLFHLIFPVISGFALVGPVAAVGMYEMSRRREADEPTSWFAVFDVIRSPSFGAILALGLWLFAIFVAWLFAANAIYAQTIGLRPPPSLGAFLFDTLSTGAGWWMIIAGTAVGFCFAVAVLMISFVSFPLLLDRKVGLPMAVVTSSKVVMRNPGPAAAWGLIVAASLLIGSIPALLGLIVALPVLGHATWHLYRKAVA</sequence>
<dbReference type="OrthoDB" id="9809543at2"/>
<organism evidence="2 3">
    <name type="scientific">Qingshengfaniella alkalisoli</name>
    <dbReference type="NCBI Taxonomy" id="2599296"/>
    <lineage>
        <taxon>Bacteria</taxon>
        <taxon>Pseudomonadati</taxon>
        <taxon>Pseudomonadota</taxon>
        <taxon>Alphaproteobacteria</taxon>
        <taxon>Rhodobacterales</taxon>
        <taxon>Paracoccaceae</taxon>
        <taxon>Qingshengfaniella</taxon>
    </lineage>
</organism>
<evidence type="ECO:0000313" key="2">
    <source>
        <dbReference type="EMBL" id="QDY71329.1"/>
    </source>
</evidence>